<dbReference type="Proteomes" id="UP001215827">
    <property type="component" value="Chromosome"/>
</dbReference>
<proteinExistence type="predicted"/>
<dbReference type="GO" id="GO:0016746">
    <property type="term" value="F:acyltransferase activity"/>
    <property type="evidence" value="ECO:0007669"/>
    <property type="project" value="UniProtKB-KW"/>
</dbReference>
<name>A0ABY8FS05_9SPHN</name>
<gene>
    <name evidence="2" type="ORF">P7228_00765</name>
</gene>
<dbReference type="EMBL" id="CP121106">
    <property type="protein sequence ID" value="WFL77627.1"/>
    <property type="molecule type" value="Genomic_DNA"/>
</dbReference>
<protein>
    <submittedName>
        <fullName evidence="2">GNAT family N-acetyltransferase</fullName>
        <ecNumber evidence="2">2.3.1.-</ecNumber>
    </submittedName>
</protein>
<organism evidence="2 3">
    <name type="scientific">Altererythrobacter arenosus</name>
    <dbReference type="NCBI Taxonomy" id="3032592"/>
    <lineage>
        <taxon>Bacteria</taxon>
        <taxon>Pseudomonadati</taxon>
        <taxon>Pseudomonadota</taxon>
        <taxon>Alphaproteobacteria</taxon>
        <taxon>Sphingomonadales</taxon>
        <taxon>Erythrobacteraceae</taxon>
        <taxon>Altererythrobacter</taxon>
    </lineage>
</organism>
<evidence type="ECO:0000313" key="3">
    <source>
        <dbReference type="Proteomes" id="UP001215827"/>
    </source>
</evidence>
<evidence type="ECO:0000259" key="1">
    <source>
        <dbReference type="Pfam" id="PF13480"/>
    </source>
</evidence>
<keyword evidence="2" id="KW-0012">Acyltransferase</keyword>
<accession>A0ABY8FS05</accession>
<dbReference type="InterPro" id="IPR016181">
    <property type="entry name" value="Acyl_CoA_acyltransferase"/>
</dbReference>
<sequence>MATAPLDIYETTPAQELYETSPAQEIVIRAAGMHFLPRAELSRAGFVAQWDSLVEDASEPNPFFEPWYLLPSLAALDPHEEVSVAAFYARGRLVGLLPLALAADYYRYPLPHAAAWLHANSFCGAPLIAKGWERQFWQALLAAFDRDPCGAMFLHLPQLPSESVVVEALRAILTEEGRAGGTVRVEERALLSSDLSAENYFAAAMPNKKRKELRRQAKRLGEEGELEFARQIDARDITEWTAEFLVLEQAGWKGGEGSALADGDATCALFRDAIAGAADAGRLERLTLRLDGKPIAMLANFIAAPGAFSFKTAFDERYSRYSPGVLLQKENLALLDRTDIDWCDSCAAEGHPMIERIWRDKRRMISLNVAIGGSVRRSIFRQLLRIETRDKAIR</sequence>
<keyword evidence="3" id="KW-1185">Reference proteome</keyword>
<dbReference type="SUPFAM" id="SSF55729">
    <property type="entry name" value="Acyl-CoA N-acyltransferases (Nat)"/>
    <property type="match status" value="1"/>
</dbReference>
<reference evidence="2 3" key="1">
    <citation type="submission" date="2023-03" db="EMBL/GenBank/DDBJ databases">
        <title>Altererythrobacter sp. CAU 1644 isolated from sand.</title>
        <authorList>
            <person name="Kim W."/>
        </authorList>
    </citation>
    <scope>NUCLEOTIDE SEQUENCE [LARGE SCALE GENOMIC DNA]</scope>
    <source>
        <strain evidence="2 3">CAU 1644</strain>
    </source>
</reference>
<dbReference type="Pfam" id="PF13480">
    <property type="entry name" value="Acetyltransf_6"/>
    <property type="match status" value="1"/>
</dbReference>
<feature type="domain" description="BioF2-like acetyltransferase" evidence="1">
    <location>
        <begin position="208"/>
        <end position="335"/>
    </location>
</feature>
<dbReference type="RefSeq" id="WP_278016320.1">
    <property type="nucleotide sequence ID" value="NZ_CP121106.1"/>
</dbReference>
<evidence type="ECO:0000313" key="2">
    <source>
        <dbReference type="EMBL" id="WFL77627.1"/>
    </source>
</evidence>
<dbReference type="EC" id="2.3.1.-" evidence="2"/>
<keyword evidence="2" id="KW-0808">Transferase</keyword>
<dbReference type="InterPro" id="IPR038740">
    <property type="entry name" value="BioF2-like_GNAT_dom"/>
</dbReference>